<evidence type="ECO:0000256" key="5">
    <source>
        <dbReference type="ARBA" id="ARBA00022729"/>
    </source>
</evidence>
<comment type="caution">
    <text evidence="7">The sequence shown here is derived from an EMBL/GenBank/DDBJ whole genome shotgun (WGS) entry which is preliminary data.</text>
</comment>
<dbReference type="Proteomes" id="UP001459277">
    <property type="component" value="Unassembled WGS sequence"/>
</dbReference>
<feature type="chain" id="PRO_5043340589" description="Cyclase" evidence="6">
    <location>
        <begin position="26"/>
        <end position="259"/>
    </location>
</feature>
<evidence type="ECO:0000256" key="3">
    <source>
        <dbReference type="ARBA" id="ARBA00022525"/>
    </source>
</evidence>
<evidence type="ECO:0000256" key="2">
    <source>
        <dbReference type="ARBA" id="ARBA00007865"/>
    </source>
</evidence>
<keyword evidence="5 6" id="KW-0732">Signal</keyword>
<dbReference type="SUPFAM" id="SSF102198">
    <property type="entry name" value="Putative cyclase"/>
    <property type="match status" value="1"/>
</dbReference>
<dbReference type="InterPro" id="IPR037175">
    <property type="entry name" value="KFase_sf"/>
</dbReference>
<gene>
    <name evidence="7" type="ORF">SO802_028698</name>
</gene>
<dbReference type="Pfam" id="PF04199">
    <property type="entry name" value="Cyclase"/>
    <property type="match status" value="1"/>
</dbReference>
<keyword evidence="8" id="KW-1185">Reference proteome</keyword>
<organism evidence="7 8">
    <name type="scientific">Lithocarpus litseifolius</name>
    <dbReference type="NCBI Taxonomy" id="425828"/>
    <lineage>
        <taxon>Eukaryota</taxon>
        <taxon>Viridiplantae</taxon>
        <taxon>Streptophyta</taxon>
        <taxon>Embryophyta</taxon>
        <taxon>Tracheophyta</taxon>
        <taxon>Spermatophyta</taxon>
        <taxon>Magnoliopsida</taxon>
        <taxon>eudicotyledons</taxon>
        <taxon>Gunneridae</taxon>
        <taxon>Pentapetalae</taxon>
        <taxon>rosids</taxon>
        <taxon>fabids</taxon>
        <taxon>Fagales</taxon>
        <taxon>Fagaceae</taxon>
        <taxon>Lithocarpus</taxon>
    </lineage>
</organism>
<accession>A0AAW2BUJ9</accession>
<comment type="subcellular location">
    <subcellularLocation>
        <location evidence="1">Secreted</location>
        <location evidence="1">Extracellular space</location>
        <location evidence="1">Extracellular matrix</location>
    </subcellularLocation>
</comment>
<dbReference type="PANTHER" id="PTHR31118">
    <property type="entry name" value="CYCLASE-LIKE PROTEIN 2"/>
    <property type="match status" value="1"/>
</dbReference>
<evidence type="ECO:0000313" key="8">
    <source>
        <dbReference type="Proteomes" id="UP001459277"/>
    </source>
</evidence>
<dbReference type="PANTHER" id="PTHR31118:SF12">
    <property type="entry name" value="CYCLASE-LIKE PROTEIN 2"/>
    <property type="match status" value="1"/>
</dbReference>
<proteinExistence type="inferred from homology"/>
<dbReference type="InterPro" id="IPR007325">
    <property type="entry name" value="KFase/CYL"/>
</dbReference>
<evidence type="ECO:0000256" key="1">
    <source>
        <dbReference type="ARBA" id="ARBA00004498"/>
    </source>
</evidence>
<feature type="signal peptide" evidence="6">
    <location>
        <begin position="1"/>
        <end position="25"/>
    </location>
</feature>
<keyword evidence="4" id="KW-0272">Extracellular matrix</keyword>
<dbReference type="FunFam" id="3.50.30.50:FF:000002">
    <property type="entry name" value="Kynurenine formamidase"/>
    <property type="match status" value="1"/>
</dbReference>
<sequence>MITMTMMVKPLLFLLLCSLLHPIAATANLVPERREVYDNGRIIDITHKYTPETSSGGDFENGAGQFLRLRDSMKNGSICNGSELRKLFVHAGTHVDAPGHMIDHYFDAGFDVDTLDLGVLNGPALLVDVPRDKNITAEVMQSLNIPKGVCRVLFRTLNTDRKLMFKKEFDTSFVGFMKDGAKWLVDNTDIKLVGVDYLSAAAYDHLVPSHLVFHEGREVILVEGLKLDDIQPGIYSVHCLPLRLVGAEGSPIRCILIKE</sequence>
<reference evidence="7 8" key="1">
    <citation type="submission" date="2024-01" db="EMBL/GenBank/DDBJ databases">
        <title>A telomere-to-telomere, gap-free genome of sweet tea (Lithocarpus litseifolius).</title>
        <authorList>
            <person name="Zhou J."/>
        </authorList>
    </citation>
    <scope>NUCLEOTIDE SEQUENCE [LARGE SCALE GENOMIC DNA]</scope>
    <source>
        <strain evidence="7">Zhou-2022a</strain>
        <tissue evidence="7">Leaf</tissue>
    </source>
</reference>
<evidence type="ECO:0008006" key="9">
    <source>
        <dbReference type="Google" id="ProtNLM"/>
    </source>
</evidence>
<evidence type="ECO:0000256" key="4">
    <source>
        <dbReference type="ARBA" id="ARBA00022530"/>
    </source>
</evidence>
<dbReference type="AlphaFoldDB" id="A0AAW2BUJ9"/>
<name>A0AAW2BUJ9_9ROSI</name>
<keyword evidence="3" id="KW-0964">Secreted</keyword>
<dbReference type="Gene3D" id="3.50.30.50">
    <property type="entry name" value="Putative cyclase"/>
    <property type="match status" value="1"/>
</dbReference>
<comment type="similarity">
    <text evidence="2">Belongs to the Cyclase 1 superfamily.</text>
</comment>
<dbReference type="EMBL" id="JAZDWU010000010">
    <property type="protein sequence ID" value="KAK9988459.1"/>
    <property type="molecule type" value="Genomic_DNA"/>
</dbReference>
<dbReference type="GO" id="GO:0019441">
    <property type="term" value="P:L-tryptophan catabolic process to kynurenine"/>
    <property type="evidence" value="ECO:0007669"/>
    <property type="project" value="InterPro"/>
</dbReference>
<protein>
    <recommendedName>
        <fullName evidence="9">Cyclase</fullName>
    </recommendedName>
</protein>
<evidence type="ECO:0000313" key="7">
    <source>
        <dbReference type="EMBL" id="KAK9988459.1"/>
    </source>
</evidence>
<evidence type="ECO:0000256" key="6">
    <source>
        <dbReference type="SAM" id="SignalP"/>
    </source>
</evidence>
<dbReference type="GO" id="GO:0004061">
    <property type="term" value="F:arylformamidase activity"/>
    <property type="evidence" value="ECO:0007669"/>
    <property type="project" value="InterPro"/>
</dbReference>